<feature type="region of interest" description="Disordered" evidence="1">
    <location>
        <begin position="261"/>
        <end position="303"/>
    </location>
</feature>
<feature type="compositionally biased region" description="Low complexity" evidence="1">
    <location>
        <begin position="682"/>
        <end position="691"/>
    </location>
</feature>
<dbReference type="eggNOG" id="ENOG502S3J1">
    <property type="taxonomic scope" value="Eukaryota"/>
</dbReference>
<dbReference type="PANTHER" id="PTHR28089:SF1">
    <property type="entry name" value="PROTEIN ZDS1-RELATED"/>
    <property type="match status" value="1"/>
</dbReference>
<dbReference type="OMA" id="VDYNWTR"/>
<sequence length="992" mass="110452">MMTSSRPRDEAAGNFSSRRGHASQLSISDPSHHVTEAIGTLYGDEDDSGSETGGRPLSFIDGSSYHEQIQRPAHLDSQHHAHARSRHQQQMEYDSRKPLTRSMSDEPYATQSSYEEHGESLKKSQTLNIPSPNRRTSMQYEGGSKAPASPALSLRDVQAGEAGSQFPLTNIDNPNDIAQELSNLQALRRMSMDVGNSIDPDMPPIGLSAMPVIAPSGNDDENDPSRLLWVPARVHPELAPSEFKSFLENRVQSIRRRSGESFLSAEGGDPNRSNSGSLRRQKSMLSRQIDNSSGQGAVGYVDGADRLERKRSTAGSHNRELSLDELVKDPTRAVQKLAKEVQNTPCGEEGSTDDMPILPMAPGMGLRRSTRTTYRKGGSLRSGDRVPFSKRLAQKQQDGELPGLPSVPTRDGLRGHTPDRVQEPLSENYSRPSRSARKQWDFCQDSPGNDGSSPYEEDARVTSPPVQEQLHVRAISMPTVASPPEGEPRNDDPGHASNQFSGTFPQRSSSQTTGSLKPESTPKTPEVVVEDSLGPQAGRHSTPVTAVGPPPRRCKSSSMSEQSRCQPLRHLQRTTGSLKPESTPKTPEVVVEDSLGPQAGRHSTPVTNNYPLQKQNQQAQYSSKPLPPSQQPSYNDKFASPSSSLLTGDASRTDNLTVIPTFSQIDKKSDKRSKKDRDDDASSTSSKSGSAWKWFKGVTDDKDKKKEENKRAKAKALAEKSSDKTSDNARLDVIQSSIDKTPAKGRESLVLDRDNVDNKLLEERKKESHRKSDSKKDKDGNIFSSIFGGSKRKEEKEKSGKKSQHLQVPEEPVYKPLQPDVDYNWTRFPLLEERAIYRMAHIKLANPRRPLLSQVLLSNFMYSYLAIVQAMHPQMNVPTSPQQKRLEEEARRKRQEQEYLAQQQMDDEDADNSLEQYNFDYHRAAVQYAESGSESQVDYVDEAQIYEDEHGSDNQEDYSYDNQDGYGHSVKDYYQYQGGDSDHRHHGGNSMW</sequence>
<dbReference type="PANTHER" id="PTHR28089">
    <property type="entry name" value="PROTEIN ZDS1-RELATED"/>
    <property type="match status" value="1"/>
</dbReference>
<feature type="region of interest" description="Disordered" evidence="1">
    <location>
        <begin position="194"/>
        <end position="225"/>
    </location>
</feature>
<proteinExistence type="predicted"/>
<gene>
    <name evidence="3" type="ORF">MAC_03387</name>
</gene>
<feature type="compositionally biased region" description="Basic and acidic residues" evidence="1">
    <location>
        <begin position="411"/>
        <end position="422"/>
    </location>
</feature>
<dbReference type="Proteomes" id="UP000002499">
    <property type="component" value="Unassembled WGS sequence"/>
</dbReference>
<protein>
    <submittedName>
        <fullName evidence="3">Telomere silencing protein Zds1, putative</fullName>
    </submittedName>
</protein>
<dbReference type="Pfam" id="PF08632">
    <property type="entry name" value="Zds_C"/>
    <property type="match status" value="1"/>
</dbReference>
<dbReference type="AlphaFoldDB" id="E9E0I9"/>
<dbReference type="EMBL" id="GL698489">
    <property type="protein sequence ID" value="EFY90609.1"/>
    <property type="molecule type" value="Genomic_DNA"/>
</dbReference>
<feature type="compositionally biased region" description="Polar residues" evidence="1">
    <location>
        <begin position="653"/>
        <end position="664"/>
    </location>
</feature>
<organism evidence="4">
    <name type="scientific">Metarhizium acridum (strain CQMa 102)</name>
    <dbReference type="NCBI Taxonomy" id="655827"/>
    <lineage>
        <taxon>Eukaryota</taxon>
        <taxon>Fungi</taxon>
        <taxon>Dikarya</taxon>
        <taxon>Ascomycota</taxon>
        <taxon>Pezizomycotina</taxon>
        <taxon>Sordariomycetes</taxon>
        <taxon>Hypocreomycetidae</taxon>
        <taxon>Hypocreales</taxon>
        <taxon>Clavicipitaceae</taxon>
        <taxon>Metarhizium</taxon>
    </lineage>
</organism>
<name>E9E0I9_METAQ</name>
<feature type="compositionally biased region" description="Basic and acidic residues" evidence="1">
    <location>
        <begin position="791"/>
        <end position="800"/>
    </location>
</feature>
<dbReference type="HOGENOM" id="CLU_004908_0_0_1"/>
<feature type="compositionally biased region" description="Polar residues" evidence="1">
    <location>
        <begin position="123"/>
        <end position="139"/>
    </location>
</feature>
<dbReference type="STRING" id="655827.E9E0I9"/>
<dbReference type="GO" id="GO:0005737">
    <property type="term" value="C:cytoplasm"/>
    <property type="evidence" value="ECO:0007669"/>
    <property type="project" value="TreeGrafter"/>
</dbReference>
<evidence type="ECO:0000313" key="3">
    <source>
        <dbReference type="EMBL" id="EFY90609.1"/>
    </source>
</evidence>
<dbReference type="InterPro" id="IPR013941">
    <property type="entry name" value="ZDS1_C"/>
</dbReference>
<feature type="compositionally biased region" description="Basic and acidic residues" evidence="1">
    <location>
        <begin position="1"/>
        <end position="11"/>
    </location>
</feature>
<feature type="region of interest" description="Disordered" evidence="1">
    <location>
        <begin position="1"/>
        <end position="174"/>
    </location>
</feature>
<feature type="compositionally biased region" description="Polar residues" evidence="1">
    <location>
        <begin position="604"/>
        <end position="619"/>
    </location>
</feature>
<feature type="compositionally biased region" description="Basic and acidic residues" evidence="1">
    <location>
        <begin position="665"/>
        <end position="680"/>
    </location>
</feature>
<feature type="compositionally biased region" description="Polar residues" evidence="1">
    <location>
        <begin position="496"/>
        <end position="515"/>
    </location>
</feature>
<feature type="compositionally biased region" description="Polar residues" evidence="1">
    <location>
        <begin position="556"/>
        <end position="565"/>
    </location>
</feature>
<evidence type="ECO:0000259" key="2">
    <source>
        <dbReference type="SMART" id="SM01327"/>
    </source>
</evidence>
<feature type="region of interest" description="Disordered" evidence="1">
    <location>
        <begin position="343"/>
        <end position="815"/>
    </location>
</feature>
<keyword evidence="4" id="KW-1185">Reference proteome</keyword>
<evidence type="ECO:0000256" key="1">
    <source>
        <dbReference type="SAM" id="MobiDB-lite"/>
    </source>
</evidence>
<feature type="region of interest" description="Disordered" evidence="1">
    <location>
        <begin position="876"/>
        <end position="909"/>
    </location>
</feature>
<feature type="compositionally biased region" description="Basic and acidic residues" evidence="1">
    <location>
        <begin position="741"/>
        <end position="780"/>
    </location>
</feature>
<feature type="region of interest" description="Disordered" evidence="1">
    <location>
        <begin position="947"/>
        <end position="992"/>
    </location>
</feature>
<evidence type="ECO:0000313" key="4">
    <source>
        <dbReference type="Proteomes" id="UP000002499"/>
    </source>
</evidence>
<feature type="compositionally biased region" description="Basic and acidic residues" evidence="1">
    <location>
        <begin position="884"/>
        <end position="897"/>
    </location>
</feature>
<dbReference type="GO" id="GO:0010971">
    <property type="term" value="P:positive regulation of G2/M transition of mitotic cell cycle"/>
    <property type="evidence" value="ECO:0007669"/>
    <property type="project" value="TreeGrafter"/>
</dbReference>
<reference evidence="3 4" key="1">
    <citation type="journal article" date="2011" name="PLoS Genet.">
        <title>Genome sequencing and comparative transcriptomics of the model entomopathogenic fungi Metarhizium anisopliae and M. acridum.</title>
        <authorList>
            <person name="Gao Q."/>
            <person name="Jin K."/>
            <person name="Ying S.H."/>
            <person name="Zhang Y."/>
            <person name="Xiao G."/>
            <person name="Shang Y."/>
            <person name="Duan Z."/>
            <person name="Hu X."/>
            <person name="Xie X.Q."/>
            <person name="Zhou G."/>
            <person name="Peng G."/>
            <person name="Luo Z."/>
            <person name="Huang W."/>
            <person name="Wang B."/>
            <person name="Fang W."/>
            <person name="Wang S."/>
            <person name="Zhong Y."/>
            <person name="Ma L.J."/>
            <person name="St Leger R.J."/>
            <person name="Zhao G.P."/>
            <person name="Pei Y."/>
            <person name="Feng M.G."/>
            <person name="Xia Y."/>
            <person name="Wang C."/>
        </authorList>
    </citation>
    <scope>NUCLEOTIDE SEQUENCE [LARGE SCALE GENOMIC DNA]</scope>
    <source>
        <strain evidence="3 4">CQMa 102</strain>
    </source>
</reference>
<dbReference type="SMART" id="SM01327">
    <property type="entry name" value="Zds_C"/>
    <property type="match status" value="1"/>
</dbReference>
<dbReference type="GO" id="GO:0030010">
    <property type="term" value="P:establishment of cell polarity"/>
    <property type="evidence" value="ECO:0007669"/>
    <property type="project" value="TreeGrafter"/>
</dbReference>
<feature type="compositionally biased region" description="Basic and acidic residues" evidence="1">
    <location>
        <begin position="698"/>
        <end position="730"/>
    </location>
</feature>
<dbReference type="InterPro" id="IPR040206">
    <property type="entry name" value="Zds1/2"/>
</dbReference>
<feature type="compositionally biased region" description="Polar residues" evidence="1">
    <location>
        <begin position="271"/>
        <end position="295"/>
    </location>
</feature>
<accession>E9E0I9</accession>
<dbReference type="InParanoid" id="E9E0I9"/>
<dbReference type="OrthoDB" id="5589766at2759"/>
<feature type="domain" description="Protein Zds1 C-terminal" evidence="2">
    <location>
        <begin position="817"/>
        <end position="869"/>
    </location>
</feature>